<keyword evidence="3 9" id="KW-1134">Transmembrane beta strand</keyword>
<dbReference type="Pfam" id="PF00593">
    <property type="entry name" value="TonB_dep_Rec_b-barrel"/>
    <property type="match status" value="1"/>
</dbReference>
<evidence type="ECO:0000256" key="12">
    <source>
        <dbReference type="SAM" id="SignalP"/>
    </source>
</evidence>
<organism evidence="15 16">
    <name type="scientific">Xanthomonas cucurbitae</name>
    <dbReference type="NCBI Taxonomy" id="56453"/>
    <lineage>
        <taxon>Bacteria</taxon>
        <taxon>Pseudomonadati</taxon>
        <taxon>Pseudomonadota</taxon>
        <taxon>Gammaproteobacteria</taxon>
        <taxon>Lysobacterales</taxon>
        <taxon>Lysobacteraceae</taxon>
        <taxon>Xanthomonas</taxon>
    </lineage>
</organism>
<evidence type="ECO:0000256" key="1">
    <source>
        <dbReference type="ARBA" id="ARBA00004571"/>
    </source>
</evidence>
<evidence type="ECO:0000259" key="13">
    <source>
        <dbReference type="Pfam" id="PF00593"/>
    </source>
</evidence>
<dbReference type="PROSITE" id="PS01156">
    <property type="entry name" value="TONB_DEPENDENT_REC_2"/>
    <property type="match status" value="1"/>
</dbReference>
<keyword evidence="4 9" id="KW-0812">Transmembrane</keyword>
<dbReference type="InterPro" id="IPR039426">
    <property type="entry name" value="TonB-dep_rcpt-like"/>
</dbReference>
<evidence type="ECO:0000259" key="14">
    <source>
        <dbReference type="Pfam" id="PF07715"/>
    </source>
</evidence>
<dbReference type="InterPro" id="IPR012910">
    <property type="entry name" value="Plug_dom"/>
</dbReference>
<feature type="short sequence motif" description="TonB C-terminal box" evidence="10">
    <location>
        <begin position="716"/>
        <end position="733"/>
    </location>
</feature>
<dbReference type="InterPro" id="IPR010917">
    <property type="entry name" value="TonB_rcpt_CS"/>
</dbReference>
<evidence type="ECO:0000256" key="10">
    <source>
        <dbReference type="PROSITE-ProRule" id="PRU10144"/>
    </source>
</evidence>
<sequence>MTSFSFRSRTPHLAACTRWHLLTLLSALTLPPGAVAQDTGRTLQTLDEIDVHGTASATDVVQPTASRLALSPAQTPASLDSIDAHAMQTRGLQSVESAVTRLPGVTSGGSPGNLSSLSMRGFTGDQITWLHNGLYLGPSSMTARPQNSFNLQAVEVLKGPASVLYGQGAIGGVVNVIDKQPRFGPDSVDLLAEVSRFGGRALGIGGGGQLGDALAYRADISRLSSDGFVHAAGSQVFNGSAAMLWRPSDSLSLQLAIDYANDHPSTYFGTPLLPADAARAPLRGVLRSADGSVVDATQRNTNYNVVDAQISARHSWPQATLVWSPSTHITVRSLWFAFDASRRWINAESYAYDPASRQLDRDRFFVFHQQHLWGTQTSVRFDQPLGRLSNQLVIGLDYNRLHFVRERGFPDGDSVDPAVPGPSGVFGTLQPRRSPTQWSNTAVFLEDALDLDPQLKLVLGGRWEMLQLERRNFDAAGQFQPASSFSRSYRPNNLRVGLVYALSPSVTPYVSYTTGSDLPGSNILLVNAAEDFGMSRARQYEAGIKAARSDQRASATLALYDIRRENILTLTGQDMVSNVGAQTARGIELSLSAQPTAQWAVEANLAYTDARYHDFIDPASGLDVSGNRPANVPRTVFNLGSHLDDIAGLPLELGLDLHGVGARAGNLANSLQLERYLLTGVYANYRLNSSLTLGVRADNLFNTAYVQWADVSYPRQVLLGQPRSYALTLRAAF</sequence>
<dbReference type="AlphaFoldDB" id="A0A2S7DWM9"/>
<comment type="similarity">
    <text evidence="9 11">Belongs to the TonB-dependent receptor family.</text>
</comment>
<dbReference type="PANTHER" id="PTHR32552:SF84">
    <property type="entry name" value="TONB-DEPENDENT RECEPTOR-RELATED"/>
    <property type="match status" value="1"/>
</dbReference>
<evidence type="ECO:0000256" key="8">
    <source>
        <dbReference type="ARBA" id="ARBA00023237"/>
    </source>
</evidence>
<evidence type="ECO:0000256" key="7">
    <source>
        <dbReference type="ARBA" id="ARBA00023136"/>
    </source>
</evidence>
<dbReference type="RefSeq" id="WP_104602108.1">
    <property type="nucleotide sequence ID" value="NZ_CP082217.1"/>
</dbReference>
<evidence type="ECO:0000256" key="4">
    <source>
        <dbReference type="ARBA" id="ARBA00022692"/>
    </source>
</evidence>
<dbReference type="Gene3D" id="2.170.130.10">
    <property type="entry name" value="TonB-dependent receptor, plug domain"/>
    <property type="match status" value="1"/>
</dbReference>
<dbReference type="Proteomes" id="UP000239561">
    <property type="component" value="Unassembled WGS sequence"/>
</dbReference>
<dbReference type="PROSITE" id="PS52016">
    <property type="entry name" value="TONB_DEPENDENT_REC_3"/>
    <property type="match status" value="1"/>
</dbReference>
<dbReference type="SUPFAM" id="SSF56935">
    <property type="entry name" value="Porins"/>
    <property type="match status" value="1"/>
</dbReference>
<keyword evidence="15" id="KW-0675">Receptor</keyword>
<evidence type="ECO:0000256" key="9">
    <source>
        <dbReference type="PROSITE-ProRule" id="PRU01360"/>
    </source>
</evidence>
<dbReference type="InterPro" id="IPR037066">
    <property type="entry name" value="Plug_dom_sf"/>
</dbReference>
<feature type="domain" description="TonB-dependent receptor plug" evidence="14">
    <location>
        <begin position="73"/>
        <end position="173"/>
    </location>
</feature>
<dbReference type="EMBL" id="MDED01000003">
    <property type="protein sequence ID" value="PPU78175.1"/>
    <property type="molecule type" value="Genomic_DNA"/>
</dbReference>
<gene>
    <name evidence="15" type="ORF">XcuCFBP2542_02805</name>
</gene>
<keyword evidence="6 11" id="KW-0798">TonB box</keyword>
<protein>
    <submittedName>
        <fullName evidence="15">TonB-dependent siderophore receptor</fullName>
    </submittedName>
</protein>
<proteinExistence type="inferred from homology"/>
<evidence type="ECO:0000313" key="15">
    <source>
        <dbReference type="EMBL" id="PPU78175.1"/>
    </source>
</evidence>
<dbReference type="CDD" id="cd01347">
    <property type="entry name" value="ligand_gated_channel"/>
    <property type="match status" value="1"/>
</dbReference>
<dbReference type="Gene3D" id="2.40.170.20">
    <property type="entry name" value="TonB-dependent receptor, beta-barrel domain"/>
    <property type="match status" value="1"/>
</dbReference>
<accession>A0A2S7DWM9</accession>
<keyword evidence="2 9" id="KW-0813">Transport</keyword>
<comment type="caution">
    <text evidence="15">The sequence shown here is derived from an EMBL/GenBank/DDBJ whole genome shotgun (WGS) entry which is preliminary data.</text>
</comment>
<reference evidence="15 16" key="1">
    <citation type="submission" date="2016-08" db="EMBL/GenBank/DDBJ databases">
        <authorList>
            <person name="Seilhamer J.J."/>
        </authorList>
    </citation>
    <scope>NUCLEOTIDE SEQUENCE [LARGE SCALE GENOMIC DNA]</scope>
    <source>
        <strain evidence="15 16">CFBP2542</strain>
    </source>
</reference>
<dbReference type="InterPro" id="IPR000531">
    <property type="entry name" value="Beta-barrel_TonB"/>
</dbReference>
<keyword evidence="8 9" id="KW-0998">Cell outer membrane</keyword>
<evidence type="ECO:0000256" key="6">
    <source>
        <dbReference type="ARBA" id="ARBA00023077"/>
    </source>
</evidence>
<dbReference type="GO" id="GO:0009279">
    <property type="term" value="C:cell outer membrane"/>
    <property type="evidence" value="ECO:0007669"/>
    <property type="project" value="UniProtKB-SubCell"/>
</dbReference>
<evidence type="ECO:0000256" key="2">
    <source>
        <dbReference type="ARBA" id="ARBA00022448"/>
    </source>
</evidence>
<dbReference type="PANTHER" id="PTHR32552">
    <property type="entry name" value="FERRICHROME IRON RECEPTOR-RELATED"/>
    <property type="match status" value="1"/>
</dbReference>
<keyword evidence="7 9" id="KW-0472">Membrane</keyword>
<evidence type="ECO:0000256" key="5">
    <source>
        <dbReference type="ARBA" id="ARBA00022729"/>
    </source>
</evidence>
<dbReference type="GO" id="GO:0015344">
    <property type="term" value="F:siderophore uptake transmembrane transporter activity"/>
    <property type="evidence" value="ECO:0007669"/>
    <property type="project" value="TreeGrafter"/>
</dbReference>
<name>A0A2S7DWM9_9XANT</name>
<feature type="signal peptide" evidence="12">
    <location>
        <begin position="1"/>
        <end position="36"/>
    </location>
</feature>
<dbReference type="InterPro" id="IPR036942">
    <property type="entry name" value="Beta-barrel_TonB_sf"/>
</dbReference>
<feature type="chain" id="PRO_5015530756" evidence="12">
    <location>
        <begin position="37"/>
        <end position="733"/>
    </location>
</feature>
<evidence type="ECO:0000256" key="3">
    <source>
        <dbReference type="ARBA" id="ARBA00022452"/>
    </source>
</evidence>
<feature type="domain" description="TonB-dependent receptor-like beta-barrel" evidence="13">
    <location>
        <begin position="245"/>
        <end position="700"/>
    </location>
</feature>
<keyword evidence="5 12" id="KW-0732">Signal</keyword>
<evidence type="ECO:0000313" key="16">
    <source>
        <dbReference type="Proteomes" id="UP000239561"/>
    </source>
</evidence>
<evidence type="ECO:0000256" key="11">
    <source>
        <dbReference type="RuleBase" id="RU003357"/>
    </source>
</evidence>
<comment type="subcellular location">
    <subcellularLocation>
        <location evidence="1 9">Cell outer membrane</location>
        <topology evidence="1 9">Multi-pass membrane protein</topology>
    </subcellularLocation>
</comment>
<dbReference type="Pfam" id="PF07715">
    <property type="entry name" value="Plug"/>
    <property type="match status" value="1"/>
</dbReference>